<dbReference type="InterPro" id="IPR029058">
    <property type="entry name" value="AB_hydrolase_fold"/>
</dbReference>
<keyword evidence="3" id="KW-0378">Hydrolase</keyword>
<dbReference type="EMBL" id="JBHRTL010000031">
    <property type="protein sequence ID" value="MFC3156938.1"/>
    <property type="molecule type" value="Genomic_DNA"/>
</dbReference>
<organism evidence="3 4">
    <name type="scientific">Gilvimarinus japonicus</name>
    <dbReference type="NCBI Taxonomy" id="1796469"/>
    <lineage>
        <taxon>Bacteria</taxon>
        <taxon>Pseudomonadati</taxon>
        <taxon>Pseudomonadota</taxon>
        <taxon>Gammaproteobacteria</taxon>
        <taxon>Cellvibrionales</taxon>
        <taxon>Cellvibrionaceae</taxon>
        <taxon>Gilvimarinus</taxon>
    </lineage>
</organism>
<feature type="domain" description="AB hydrolase-1" evidence="2">
    <location>
        <begin position="67"/>
        <end position="318"/>
    </location>
</feature>
<evidence type="ECO:0000256" key="1">
    <source>
        <dbReference type="SAM" id="SignalP"/>
    </source>
</evidence>
<dbReference type="GO" id="GO:0016787">
    <property type="term" value="F:hydrolase activity"/>
    <property type="evidence" value="ECO:0007669"/>
    <property type="project" value="UniProtKB-KW"/>
</dbReference>
<dbReference type="Pfam" id="PF00561">
    <property type="entry name" value="Abhydrolase_1"/>
    <property type="match status" value="1"/>
</dbReference>
<sequence>MRFFKYWLAMFFMVNAAVVTAKEAAPSFDARLSQYDYPYPVQMFAVTSQRQSLEMAYMHLPGKPDKPTVLLLHGKNFAADYWQKTAALLQQKGYGVLMPDQIGFGKSSKPAHYQFSFEALAANTRALTDKLGLEHLIVMGHSMGGMLASRYALSYPNQVEQLVLVNPVGLEDYLQYVEYKDPAFFYDSELNKTIEGVIAYQKKNYYDGKWSEAYEALTTIHKGWINGPDWPQVAWNNALTYDLIFTGAVVNEFNNISVPTHLIIGTRDTTGPGRGWKKPGVTRVLGQYDKLGKQAAETIPHATLHEIDDVGHMPQFEAFDRYQTILDKIF</sequence>
<evidence type="ECO:0000313" key="3">
    <source>
        <dbReference type="EMBL" id="MFC3156938.1"/>
    </source>
</evidence>
<dbReference type="PANTHER" id="PTHR43798">
    <property type="entry name" value="MONOACYLGLYCEROL LIPASE"/>
    <property type="match status" value="1"/>
</dbReference>
<reference evidence="4" key="1">
    <citation type="journal article" date="2019" name="Int. J. Syst. Evol. Microbiol.">
        <title>The Global Catalogue of Microorganisms (GCM) 10K type strain sequencing project: providing services to taxonomists for standard genome sequencing and annotation.</title>
        <authorList>
            <consortium name="The Broad Institute Genomics Platform"/>
            <consortium name="The Broad Institute Genome Sequencing Center for Infectious Disease"/>
            <person name="Wu L."/>
            <person name="Ma J."/>
        </authorList>
    </citation>
    <scope>NUCLEOTIDE SEQUENCE [LARGE SCALE GENOMIC DNA]</scope>
    <source>
        <strain evidence="4">KCTC 52141</strain>
    </source>
</reference>
<feature type="signal peptide" evidence="1">
    <location>
        <begin position="1"/>
        <end position="21"/>
    </location>
</feature>
<dbReference type="SUPFAM" id="SSF53474">
    <property type="entry name" value="alpha/beta-Hydrolases"/>
    <property type="match status" value="1"/>
</dbReference>
<dbReference type="Gene3D" id="3.40.50.1820">
    <property type="entry name" value="alpha/beta hydrolase"/>
    <property type="match status" value="1"/>
</dbReference>
<feature type="chain" id="PRO_5046162734" evidence="1">
    <location>
        <begin position="22"/>
        <end position="330"/>
    </location>
</feature>
<dbReference type="PANTHER" id="PTHR43798:SF33">
    <property type="entry name" value="HYDROLASE, PUTATIVE (AFU_ORTHOLOGUE AFUA_2G14860)-RELATED"/>
    <property type="match status" value="1"/>
</dbReference>
<evidence type="ECO:0000259" key="2">
    <source>
        <dbReference type="Pfam" id="PF00561"/>
    </source>
</evidence>
<evidence type="ECO:0000313" key="4">
    <source>
        <dbReference type="Proteomes" id="UP001595548"/>
    </source>
</evidence>
<dbReference type="RefSeq" id="WP_382418432.1">
    <property type="nucleotide sequence ID" value="NZ_AP031500.1"/>
</dbReference>
<dbReference type="Proteomes" id="UP001595548">
    <property type="component" value="Unassembled WGS sequence"/>
</dbReference>
<dbReference type="InterPro" id="IPR050266">
    <property type="entry name" value="AB_hydrolase_sf"/>
</dbReference>
<dbReference type="PRINTS" id="PR00111">
    <property type="entry name" value="ABHYDROLASE"/>
</dbReference>
<gene>
    <name evidence="3" type="ORF">ACFOEB_17145</name>
</gene>
<accession>A0ABV7HVU0</accession>
<comment type="caution">
    <text evidence="3">The sequence shown here is derived from an EMBL/GenBank/DDBJ whole genome shotgun (WGS) entry which is preliminary data.</text>
</comment>
<keyword evidence="1" id="KW-0732">Signal</keyword>
<keyword evidence="4" id="KW-1185">Reference proteome</keyword>
<protein>
    <submittedName>
        <fullName evidence="3">Alpha/beta fold hydrolase</fullName>
    </submittedName>
</protein>
<name>A0ABV7HVU0_9GAMM</name>
<dbReference type="InterPro" id="IPR000073">
    <property type="entry name" value="AB_hydrolase_1"/>
</dbReference>
<proteinExistence type="predicted"/>